<dbReference type="Gene3D" id="3.90.550.10">
    <property type="entry name" value="Spore Coat Polysaccharide Biosynthesis Protein SpsA, Chain A"/>
    <property type="match status" value="1"/>
</dbReference>
<dbReference type="InterPro" id="IPR001173">
    <property type="entry name" value="Glyco_trans_2-like"/>
</dbReference>
<evidence type="ECO:0000313" key="6">
    <source>
        <dbReference type="Proteomes" id="UP000196587"/>
    </source>
</evidence>
<dbReference type="RefSeq" id="WP_087412437.1">
    <property type="nucleotide sequence ID" value="NZ_CALIXP010000024.1"/>
</dbReference>
<name>A0A1Y4JQN7_9BACE</name>
<dbReference type="Pfam" id="PF00535">
    <property type="entry name" value="Glycos_transf_2"/>
    <property type="match status" value="1"/>
</dbReference>
<evidence type="ECO:0000313" key="5">
    <source>
        <dbReference type="EMBL" id="OUP34784.1"/>
    </source>
</evidence>
<evidence type="ECO:0000256" key="3">
    <source>
        <dbReference type="ARBA" id="ARBA00022679"/>
    </source>
</evidence>
<dbReference type="PANTHER" id="PTHR43685">
    <property type="entry name" value="GLYCOSYLTRANSFERASE"/>
    <property type="match status" value="1"/>
</dbReference>
<sequence>MNQIAVILSIYRKDNLSCVKESLDSLFTQTFSSTDIFLQLDGCIDNEVKGYLSNLPKTNIFIFERTQNKGLACSLNDLLRIVLPKGYQYVARMDADDISMPERFEKQIAYMEAHPNVDCLGTWAIEINGDGNEYFRKQMPITHEECLDFFRVRDCMIHPTVMFRRSYFEKAGLYPEDTYFGEDTMMWAKGFKAGCKFANLPEYLFKFRLDPDFFQRRRGWKHAKSIFTLRRQINEMLGFGLKEDGYALMYAIAKLMPTRILDFIYRKVR</sequence>
<comment type="similarity">
    <text evidence="1">Belongs to the glycosyltransferase 2 family.</text>
</comment>
<dbReference type="InterPro" id="IPR029044">
    <property type="entry name" value="Nucleotide-diphossugar_trans"/>
</dbReference>
<dbReference type="InterPro" id="IPR050834">
    <property type="entry name" value="Glycosyltransf_2"/>
</dbReference>
<gene>
    <name evidence="5" type="ORF">B5F24_06285</name>
</gene>
<keyword evidence="3 5" id="KW-0808">Transferase</keyword>
<comment type="caution">
    <text evidence="5">The sequence shown here is derived from an EMBL/GenBank/DDBJ whole genome shotgun (WGS) entry which is preliminary data.</text>
</comment>
<evidence type="ECO:0000259" key="4">
    <source>
        <dbReference type="Pfam" id="PF00535"/>
    </source>
</evidence>
<dbReference type="Proteomes" id="UP000196587">
    <property type="component" value="Unassembled WGS sequence"/>
</dbReference>
<dbReference type="AlphaFoldDB" id="A0A1Y4JQN7"/>
<dbReference type="GO" id="GO:0016757">
    <property type="term" value="F:glycosyltransferase activity"/>
    <property type="evidence" value="ECO:0007669"/>
    <property type="project" value="UniProtKB-KW"/>
</dbReference>
<accession>A0A1Y4JQN7</accession>
<organism evidence="5 6">
    <name type="scientific">Bacteroides clarus</name>
    <dbReference type="NCBI Taxonomy" id="626929"/>
    <lineage>
        <taxon>Bacteria</taxon>
        <taxon>Pseudomonadati</taxon>
        <taxon>Bacteroidota</taxon>
        <taxon>Bacteroidia</taxon>
        <taxon>Bacteroidales</taxon>
        <taxon>Bacteroidaceae</taxon>
        <taxon>Bacteroides</taxon>
    </lineage>
</organism>
<evidence type="ECO:0000256" key="1">
    <source>
        <dbReference type="ARBA" id="ARBA00006739"/>
    </source>
</evidence>
<proteinExistence type="inferred from homology"/>
<protein>
    <submittedName>
        <fullName evidence="5">Glycosyl transferase</fullName>
    </submittedName>
</protein>
<dbReference type="SUPFAM" id="SSF53448">
    <property type="entry name" value="Nucleotide-diphospho-sugar transferases"/>
    <property type="match status" value="1"/>
</dbReference>
<feature type="domain" description="Glycosyltransferase 2-like" evidence="4">
    <location>
        <begin position="6"/>
        <end position="170"/>
    </location>
</feature>
<reference evidence="6" key="1">
    <citation type="submission" date="2017-04" db="EMBL/GenBank/DDBJ databases">
        <title>Function of individual gut microbiota members based on whole genome sequencing of pure cultures obtained from chicken caecum.</title>
        <authorList>
            <person name="Medvecky M."/>
            <person name="Cejkova D."/>
            <person name="Polansky O."/>
            <person name="Karasova D."/>
            <person name="Kubasova T."/>
            <person name="Cizek A."/>
            <person name="Rychlik I."/>
        </authorList>
    </citation>
    <scope>NUCLEOTIDE SEQUENCE [LARGE SCALE GENOMIC DNA]</scope>
    <source>
        <strain evidence="6">An189</strain>
    </source>
</reference>
<dbReference type="PANTHER" id="PTHR43685:SF5">
    <property type="entry name" value="GLYCOSYLTRANSFERASE EPSE-RELATED"/>
    <property type="match status" value="1"/>
</dbReference>
<evidence type="ECO:0000256" key="2">
    <source>
        <dbReference type="ARBA" id="ARBA00022676"/>
    </source>
</evidence>
<dbReference type="EMBL" id="NFKE01000004">
    <property type="protein sequence ID" value="OUP34784.1"/>
    <property type="molecule type" value="Genomic_DNA"/>
</dbReference>
<keyword evidence="2" id="KW-0328">Glycosyltransferase</keyword>